<dbReference type="PANTHER" id="PTHR43691:SF6">
    <property type="entry name" value="AMP NUCLEOSIDASE"/>
    <property type="match status" value="1"/>
</dbReference>
<keyword evidence="5" id="KW-1185">Reference proteome</keyword>
<dbReference type="InterPro" id="IPR037109">
    <property type="entry name" value="AMP_N_sf"/>
</dbReference>
<reference evidence="4 5" key="1">
    <citation type="submission" date="2018-12" db="EMBL/GenBank/DDBJ databases">
        <title>Sphingomonas sp. HMF7854 Genome sequencing and assembly.</title>
        <authorList>
            <person name="Cha I."/>
            <person name="Kang H."/>
            <person name="Kim H."/>
            <person name="Kang J."/>
            <person name="Joh K."/>
        </authorList>
    </citation>
    <scope>NUCLEOTIDE SEQUENCE [LARGE SCALE GENOMIC DNA]</scope>
    <source>
        <strain evidence="4 5">HMF7854</strain>
    </source>
</reference>
<sequence>MRGDAPGDRPAERIRSLDDFPGLIRHISHIISLLIDDKALLRRSRAARVAWGLSCAGKQDNPPGVTQDIAKIIDQLCAIYDQSVGNLRSAINAYVREGVRPPRDARAEGCFAYPELRIDYNPDVAPPSPARAFARLNQPGVYTASIARPQLFRPYLTAQLEHLIRDYDVEISVGRSASEIPYPYVLDASDDLKLGGIASAELSRWFPATELVHIGDEIADGGWDLSSGPTRPLALFDAPRTDFSLARLRHYTGTPPAHFQRFVLFTNYVRYVDEFVRFAADALRTPGGRFTGLSVPGGEYERGDLHNVEAEIAAGSWRRFQMPAYHMMAEGGSGITLVNIGVGPSNAKTICDHIAVLRPEAWLMIGHCGGLRPSQTIGDYVLAHAYLRDDHVLDDHLPVEIPLPAIAEVQNALFNAAVTVAGEGEDSLKKRLRTGTVVTTDDRNWELRYTLSALRFNQSRAVAIDMESATVAAQGYRFRVPYGTLLCVSDKPLHGELKLPGQANAFYERAISQHLRIGIETINLLRQEGDALHSRKLRSFDEPPFR</sequence>
<dbReference type="AlphaFoldDB" id="A0A429VCN1"/>
<accession>A0A429VCN1</accession>
<dbReference type="Pfam" id="PF01048">
    <property type="entry name" value="PNP_UDP_1"/>
    <property type="match status" value="1"/>
</dbReference>
<dbReference type="CDD" id="cd17762">
    <property type="entry name" value="AMN"/>
    <property type="match status" value="1"/>
</dbReference>
<evidence type="ECO:0000259" key="2">
    <source>
        <dbReference type="Pfam" id="PF01048"/>
    </source>
</evidence>
<dbReference type="Gene3D" id="3.40.50.1580">
    <property type="entry name" value="Nucleoside phosphorylase domain"/>
    <property type="match status" value="1"/>
</dbReference>
<evidence type="ECO:0000313" key="4">
    <source>
        <dbReference type="EMBL" id="RST31740.1"/>
    </source>
</evidence>
<dbReference type="InterPro" id="IPR000845">
    <property type="entry name" value="Nucleoside_phosphorylase_d"/>
</dbReference>
<comment type="caution">
    <text evidence="4">The sequence shown here is derived from an EMBL/GenBank/DDBJ whole genome shotgun (WGS) entry which is preliminary data.</text>
</comment>
<dbReference type="InterPro" id="IPR035994">
    <property type="entry name" value="Nucleoside_phosphorylase_sf"/>
</dbReference>
<dbReference type="EMBL" id="RWJF01000001">
    <property type="protein sequence ID" value="RST31740.1"/>
    <property type="molecule type" value="Genomic_DNA"/>
</dbReference>
<feature type="domain" description="AMP nucleoside phosphorylase N-terminal" evidence="3">
    <location>
        <begin position="72"/>
        <end position="227"/>
    </location>
</feature>
<feature type="domain" description="Nucleoside phosphorylase" evidence="2">
    <location>
        <begin position="326"/>
        <end position="513"/>
    </location>
</feature>
<dbReference type="Proteomes" id="UP000274661">
    <property type="component" value="Unassembled WGS sequence"/>
</dbReference>
<dbReference type="InterPro" id="IPR047039">
    <property type="entry name" value="AMN_phosphorylase"/>
</dbReference>
<proteinExistence type="inferred from homology"/>
<name>A0A429VCN1_9SPHN</name>
<dbReference type="GO" id="GO:0009116">
    <property type="term" value="P:nucleoside metabolic process"/>
    <property type="evidence" value="ECO:0007669"/>
    <property type="project" value="InterPro"/>
</dbReference>
<comment type="function">
    <text evidence="1">Catalyzes the hydrolysis of the N-glycosidic bond of AMP to form adenine and ribose 5-phosphate. Involved in regulation of AMP concentrations.</text>
</comment>
<dbReference type="EC" id="3.2.2.4" evidence="1"/>
<dbReference type="NCBIfam" id="TIGR01717">
    <property type="entry name" value="AMP-nucleosdse"/>
    <property type="match status" value="1"/>
</dbReference>
<dbReference type="Gene3D" id="3.30.1730.10">
    <property type="entry name" value="AMP nucleoside phosphorylase, N-terminal domain"/>
    <property type="match status" value="1"/>
</dbReference>
<dbReference type="GO" id="GO:0044209">
    <property type="term" value="P:AMP salvage"/>
    <property type="evidence" value="ECO:0007669"/>
    <property type="project" value="InterPro"/>
</dbReference>
<dbReference type="Pfam" id="PF10423">
    <property type="entry name" value="AMNp_N"/>
    <property type="match status" value="1"/>
</dbReference>
<dbReference type="SUPFAM" id="SSF53167">
    <property type="entry name" value="Purine and uridine phosphorylases"/>
    <property type="match status" value="1"/>
</dbReference>
<dbReference type="PANTHER" id="PTHR43691">
    <property type="entry name" value="URIDINE PHOSPHORYLASE"/>
    <property type="match status" value="1"/>
</dbReference>
<dbReference type="InterPro" id="IPR018953">
    <property type="entry name" value="AMP_nucleoside_Pase_N"/>
</dbReference>
<comment type="similarity">
    <text evidence="1">Belongs to the AMP nucleosidase family.</text>
</comment>
<comment type="catalytic activity">
    <reaction evidence="1">
        <text>AMP + H2O = D-ribose 5-phosphate + adenine</text>
        <dbReference type="Rhea" id="RHEA:20129"/>
        <dbReference type="ChEBI" id="CHEBI:15377"/>
        <dbReference type="ChEBI" id="CHEBI:16708"/>
        <dbReference type="ChEBI" id="CHEBI:78346"/>
        <dbReference type="ChEBI" id="CHEBI:456215"/>
        <dbReference type="EC" id="3.2.2.4"/>
    </reaction>
</comment>
<gene>
    <name evidence="1" type="primary">amn</name>
    <name evidence="4" type="ORF">HMF7854_13500</name>
</gene>
<evidence type="ECO:0000259" key="3">
    <source>
        <dbReference type="Pfam" id="PF10423"/>
    </source>
</evidence>
<dbReference type="GO" id="GO:0005829">
    <property type="term" value="C:cytosol"/>
    <property type="evidence" value="ECO:0007669"/>
    <property type="project" value="TreeGrafter"/>
</dbReference>
<dbReference type="GO" id="GO:0008714">
    <property type="term" value="F:AMP nucleosidase activity"/>
    <property type="evidence" value="ECO:0007669"/>
    <property type="project" value="UniProtKB-UniRule"/>
</dbReference>
<evidence type="ECO:0000256" key="1">
    <source>
        <dbReference type="HAMAP-Rule" id="MF_01932"/>
    </source>
</evidence>
<evidence type="ECO:0000313" key="5">
    <source>
        <dbReference type="Proteomes" id="UP000274661"/>
    </source>
</evidence>
<dbReference type="OrthoDB" id="7945729at2"/>
<keyword evidence="4" id="KW-0326">Glycosidase</keyword>
<organism evidence="4 5">
    <name type="scientific">Sphingomonas ginkgonis</name>
    <dbReference type="NCBI Taxonomy" id="2315330"/>
    <lineage>
        <taxon>Bacteria</taxon>
        <taxon>Pseudomonadati</taxon>
        <taxon>Pseudomonadota</taxon>
        <taxon>Alphaproteobacteria</taxon>
        <taxon>Sphingomonadales</taxon>
        <taxon>Sphingomonadaceae</taxon>
        <taxon>Sphingomonas</taxon>
    </lineage>
</organism>
<protein>
    <recommendedName>
        <fullName evidence="1">AMP nucleosidase</fullName>
        <ecNumber evidence="1">3.2.2.4</ecNumber>
    </recommendedName>
</protein>
<dbReference type="NCBIfam" id="NF006142">
    <property type="entry name" value="PRK08292.1"/>
    <property type="match status" value="1"/>
</dbReference>
<dbReference type="InterPro" id="IPR011271">
    <property type="entry name" value="AMP_nucleosidase"/>
</dbReference>
<dbReference type="HAMAP" id="MF_01932">
    <property type="entry name" value="AMP_nucleosidase"/>
    <property type="match status" value="1"/>
</dbReference>
<keyword evidence="1 4" id="KW-0378">Hydrolase</keyword>